<dbReference type="InterPro" id="IPR015854">
    <property type="entry name" value="ABC_transpr_LolD-like"/>
</dbReference>
<dbReference type="InterPro" id="IPR017871">
    <property type="entry name" value="ABC_transporter-like_CS"/>
</dbReference>
<protein>
    <submittedName>
        <fullName evidence="5">ABC transporter ATP-binding protein</fullName>
    </submittedName>
</protein>
<dbReference type="InterPro" id="IPR017911">
    <property type="entry name" value="MacB-like_ATP-bd"/>
</dbReference>
<dbReference type="EMBL" id="BMXR01000010">
    <property type="protein sequence ID" value="GGX66592.1"/>
    <property type="molecule type" value="Genomic_DNA"/>
</dbReference>
<dbReference type="GO" id="GO:0005524">
    <property type="term" value="F:ATP binding"/>
    <property type="evidence" value="ECO:0007669"/>
    <property type="project" value="UniProtKB-KW"/>
</dbReference>
<evidence type="ECO:0000259" key="4">
    <source>
        <dbReference type="PROSITE" id="PS50893"/>
    </source>
</evidence>
<reference evidence="5" key="1">
    <citation type="journal article" date="2014" name="Int. J. Syst. Evol. Microbiol.">
        <title>Complete genome sequence of Corynebacterium casei LMG S-19264T (=DSM 44701T), isolated from a smear-ripened cheese.</title>
        <authorList>
            <consortium name="US DOE Joint Genome Institute (JGI-PGF)"/>
            <person name="Walter F."/>
            <person name="Albersmeier A."/>
            <person name="Kalinowski J."/>
            <person name="Ruckert C."/>
        </authorList>
    </citation>
    <scope>NUCLEOTIDE SEQUENCE</scope>
    <source>
        <strain evidence="5">KCTC 22169</strain>
    </source>
</reference>
<dbReference type="PANTHER" id="PTHR24220">
    <property type="entry name" value="IMPORT ATP-BINDING PROTEIN"/>
    <property type="match status" value="1"/>
</dbReference>
<comment type="caution">
    <text evidence="5">The sequence shown here is derived from an EMBL/GenBank/DDBJ whole genome shotgun (WGS) entry which is preliminary data.</text>
</comment>
<feature type="domain" description="ABC transporter" evidence="4">
    <location>
        <begin position="2"/>
        <end position="222"/>
    </location>
</feature>
<keyword evidence="1" id="KW-0813">Transport</keyword>
<evidence type="ECO:0000256" key="1">
    <source>
        <dbReference type="ARBA" id="ARBA00022448"/>
    </source>
</evidence>
<organism evidence="5 6">
    <name type="scientific">Saccharospirillum salsuginis</name>
    <dbReference type="NCBI Taxonomy" id="418750"/>
    <lineage>
        <taxon>Bacteria</taxon>
        <taxon>Pseudomonadati</taxon>
        <taxon>Pseudomonadota</taxon>
        <taxon>Gammaproteobacteria</taxon>
        <taxon>Oceanospirillales</taxon>
        <taxon>Saccharospirillaceae</taxon>
        <taxon>Saccharospirillum</taxon>
    </lineage>
</organism>
<dbReference type="InterPro" id="IPR003439">
    <property type="entry name" value="ABC_transporter-like_ATP-bd"/>
</dbReference>
<dbReference type="Proteomes" id="UP000626148">
    <property type="component" value="Unassembled WGS sequence"/>
</dbReference>
<keyword evidence="3 5" id="KW-0067">ATP-binding</keyword>
<sequence length="223" mass="24659">MLQLIDLHKTFDQPTGRITVLGGIDFHLEAGQSAALLGESGSGKSTLLHLAAGLDHPDHGDIKINGQSTRHHTEADWAEQRRNHISLVFQQFHLIPTLTVLDNVRLQARLCGRMDPDYEHQLLNRLGLATLTHRLPHQLSGGQQQRVAIARALLHRPPLVLADEPTGNLDEHSSESVMALFVDLVREAGCTLLMVTHSAAMAAYLDQRWRLHDGTLSREGEVA</sequence>
<dbReference type="SMART" id="SM00382">
    <property type="entry name" value="AAA"/>
    <property type="match status" value="1"/>
</dbReference>
<evidence type="ECO:0000256" key="3">
    <source>
        <dbReference type="ARBA" id="ARBA00022840"/>
    </source>
</evidence>
<reference evidence="5" key="2">
    <citation type="submission" date="2020-09" db="EMBL/GenBank/DDBJ databases">
        <authorList>
            <person name="Sun Q."/>
            <person name="Kim S."/>
        </authorList>
    </citation>
    <scope>NUCLEOTIDE SEQUENCE</scope>
    <source>
        <strain evidence="5">KCTC 22169</strain>
    </source>
</reference>
<dbReference type="Pfam" id="PF00005">
    <property type="entry name" value="ABC_tran"/>
    <property type="match status" value="1"/>
</dbReference>
<dbReference type="GO" id="GO:0016887">
    <property type="term" value="F:ATP hydrolysis activity"/>
    <property type="evidence" value="ECO:0007669"/>
    <property type="project" value="InterPro"/>
</dbReference>
<dbReference type="PROSITE" id="PS00211">
    <property type="entry name" value="ABC_TRANSPORTER_1"/>
    <property type="match status" value="1"/>
</dbReference>
<proteinExistence type="predicted"/>
<dbReference type="InterPro" id="IPR027417">
    <property type="entry name" value="P-loop_NTPase"/>
</dbReference>
<dbReference type="GO" id="GO:0005886">
    <property type="term" value="C:plasma membrane"/>
    <property type="evidence" value="ECO:0007669"/>
    <property type="project" value="TreeGrafter"/>
</dbReference>
<dbReference type="RefSeq" id="WP_189611663.1">
    <property type="nucleotide sequence ID" value="NZ_BMXR01000010.1"/>
</dbReference>
<keyword evidence="2" id="KW-0547">Nucleotide-binding</keyword>
<dbReference type="CDD" id="cd03255">
    <property type="entry name" value="ABC_MJ0796_LolCDE_FtsE"/>
    <property type="match status" value="1"/>
</dbReference>
<evidence type="ECO:0000313" key="6">
    <source>
        <dbReference type="Proteomes" id="UP000626148"/>
    </source>
</evidence>
<name>A0A918KMJ0_9GAMM</name>
<gene>
    <name evidence="5" type="ORF">GCM10007392_37900</name>
</gene>
<dbReference type="InterPro" id="IPR003593">
    <property type="entry name" value="AAA+_ATPase"/>
</dbReference>
<dbReference type="PANTHER" id="PTHR24220:SF659">
    <property type="entry name" value="TRANSPORTER, PUTATIVE-RELATED"/>
    <property type="match status" value="1"/>
</dbReference>
<accession>A0A918KMJ0</accession>
<dbReference type="GO" id="GO:0022857">
    <property type="term" value="F:transmembrane transporter activity"/>
    <property type="evidence" value="ECO:0007669"/>
    <property type="project" value="TreeGrafter"/>
</dbReference>
<evidence type="ECO:0000313" key="5">
    <source>
        <dbReference type="EMBL" id="GGX66592.1"/>
    </source>
</evidence>
<keyword evidence="6" id="KW-1185">Reference proteome</keyword>
<dbReference type="Gene3D" id="3.40.50.300">
    <property type="entry name" value="P-loop containing nucleotide triphosphate hydrolases"/>
    <property type="match status" value="1"/>
</dbReference>
<evidence type="ECO:0000256" key="2">
    <source>
        <dbReference type="ARBA" id="ARBA00022741"/>
    </source>
</evidence>
<dbReference type="PROSITE" id="PS50893">
    <property type="entry name" value="ABC_TRANSPORTER_2"/>
    <property type="match status" value="1"/>
</dbReference>
<dbReference type="SUPFAM" id="SSF52540">
    <property type="entry name" value="P-loop containing nucleoside triphosphate hydrolases"/>
    <property type="match status" value="1"/>
</dbReference>
<dbReference type="AlphaFoldDB" id="A0A918KMJ0"/>